<evidence type="ECO:0008006" key="3">
    <source>
        <dbReference type="Google" id="ProtNLM"/>
    </source>
</evidence>
<evidence type="ECO:0000313" key="2">
    <source>
        <dbReference type="Proteomes" id="UP000324800"/>
    </source>
</evidence>
<accession>A0A5J4W0E5</accession>
<dbReference type="AlphaFoldDB" id="A0A5J4W0E5"/>
<organism evidence="1 2">
    <name type="scientific">Streblomastix strix</name>
    <dbReference type="NCBI Taxonomy" id="222440"/>
    <lineage>
        <taxon>Eukaryota</taxon>
        <taxon>Metamonada</taxon>
        <taxon>Preaxostyla</taxon>
        <taxon>Oxymonadida</taxon>
        <taxon>Streblomastigidae</taxon>
        <taxon>Streblomastix</taxon>
    </lineage>
</organism>
<name>A0A5J4W0E5_9EUKA</name>
<sequence length="97" mass="11099">GGLYQISSYIIRNGSYEDGQRIGIEVDMTSNPRKVVFYVDDVEQPYYVIGIPPEIRFWACTYYKSSSFTVTKFVRLVKSTAQGVVGSQALEWGKEWK</sequence>
<reference evidence="1 2" key="1">
    <citation type="submission" date="2019-03" db="EMBL/GenBank/DDBJ databases">
        <title>Single cell metagenomics reveals metabolic interactions within the superorganism composed of flagellate Streblomastix strix and complex community of Bacteroidetes bacteria on its surface.</title>
        <authorList>
            <person name="Treitli S.C."/>
            <person name="Kolisko M."/>
            <person name="Husnik F."/>
            <person name="Keeling P."/>
            <person name="Hampl V."/>
        </authorList>
    </citation>
    <scope>NUCLEOTIDE SEQUENCE [LARGE SCALE GENOMIC DNA]</scope>
    <source>
        <strain evidence="1">ST1C</strain>
    </source>
</reference>
<dbReference type="EMBL" id="SNRW01004034">
    <property type="protein sequence ID" value="KAA6388308.1"/>
    <property type="molecule type" value="Genomic_DNA"/>
</dbReference>
<protein>
    <recommendedName>
        <fullName evidence="3">B30.2/SPRY domain-containing protein</fullName>
    </recommendedName>
</protein>
<evidence type="ECO:0000313" key="1">
    <source>
        <dbReference type="EMBL" id="KAA6388308.1"/>
    </source>
</evidence>
<feature type="non-terminal residue" evidence="1">
    <location>
        <position position="1"/>
    </location>
</feature>
<gene>
    <name evidence="1" type="ORF">EZS28_016163</name>
</gene>
<dbReference type="Proteomes" id="UP000324800">
    <property type="component" value="Unassembled WGS sequence"/>
</dbReference>
<comment type="caution">
    <text evidence="1">The sequence shown here is derived from an EMBL/GenBank/DDBJ whole genome shotgun (WGS) entry which is preliminary data.</text>
</comment>
<proteinExistence type="predicted"/>